<reference evidence="1 2" key="1">
    <citation type="submission" date="2021-12" db="EMBL/GenBank/DDBJ databases">
        <title>Discovery of the Pendulisporaceae a myxobacterial family with distinct sporulation behavior and unique specialized metabolism.</title>
        <authorList>
            <person name="Garcia R."/>
            <person name="Popoff A."/>
            <person name="Bader C.D."/>
            <person name="Loehr J."/>
            <person name="Walesch S."/>
            <person name="Walt C."/>
            <person name="Boldt J."/>
            <person name="Bunk B."/>
            <person name="Haeckl F.J.F.P.J."/>
            <person name="Gunesch A.P."/>
            <person name="Birkelbach J."/>
            <person name="Nuebel U."/>
            <person name="Pietschmann T."/>
            <person name="Bach T."/>
            <person name="Mueller R."/>
        </authorList>
    </citation>
    <scope>NUCLEOTIDE SEQUENCE [LARGE SCALE GENOMIC DNA]</scope>
    <source>
        <strain evidence="1 2">MSr11954</strain>
    </source>
</reference>
<evidence type="ECO:0008006" key="3">
    <source>
        <dbReference type="Google" id="ProtNLM"/>
    </source>
</evidence>
<proteinExistence type="predicted"/>
<name>A0ABZ2LYK0_9BACT</name>
<dbReference type="EMBL" id="CP089984">
    <property type="protein sequence ID" value="WXB15800.1"/>
    <property type="molecule type" value="Genomic_DNA"/>
</dbReference>
<sequence>MTNRTFAYLGILLTACSAATDPPPQSGIASELQCENGAMMTFADLHAQVIGPACTGCHHGGAGGTAPDMSTAEKGLASTRGVASIGYAKTLKIVDPGAPHTSTMMLKVLGGDLKGFAGPNGETVGGGMPQVGTLSTAQKTAIRDWICSGAQP</sequence>
<keyword evidence="2" id="KW-1185">Reference proteome</keyword>
<evidence type="ECO:0000313" key="2">
    <source>
        <dbReference type="Proteomes" id="UP001370348"/>
    </source>
</evidence>
<dbReference type="Proteomes" id="UP001370348">
    <property type="component" value="Chromosome"/>
</dbReference>
<organism evidence="1 2">
    <name type="scientific">Pendulispora albinea</name>
    <dbReference type="NCBI Taxonomy" id="2741071"/>
    <lineage>
        <taxon>Bacteria</taxon>
        <taxon>Pseudomonadati</taxon>
        <taxon>Myxococcota</taxon>
        <taxon>Myxococcia</taxon>
        <taxon>Myxococcales</taxon>
        <taxon>Sorangiineae</taxon>
        <taxon>Pendulisporaceae</taxon>
        <taxon>Pendulispora</taxon>
    </lineage>
</organism>
<gene>
    <name evidence="1" type="ORF">LZC94_00715</name>
</gene>
<dbReference type="PROSITE" id="PS51257">
    <property type="entry name" value="PROKAR_LIPOPROTEIN"/>
    <property type="match status" value="1"/>
</dbReference>
<evidence type="ECO:0000313" key="1">
    <source>
        <dbReference type="EMBL" id="WXB15800.1"/>
    </source>
</evidence>
<protein>
    <recommendedName>
        <fullName evidence="3">Cytochrome c domain-containing protein</fullName>
    </recommendedName>
</protein>
<dbReference type="RefSeq" id="WP_394825434.1">
    <property type="nucleotide sequence ID" value="NZ_CP089984.1"/>
</dbReference>
<accession>A0ABZ2LYK0</accession>